<dbReference type="PATRIC" id="fig|1218565.3.peg.2907"/>
<feature type="compositionally biased region" description="Basic and acidic residues" evidence="1">
    <location>
        <begin position="9"/>
        <end position="18"/>
    </location>
</feature>
<protein>
    <submittedName>
        <fullName evidence="2">Uncharacterized protein</fullName>
    </submittedName>
</protein>
<gene>
    <name evidence="2" type="ORF">LEP1GSC194_2059</name>
</gene>
<evidence type="ECO:0000313" key="3">
    <source>
        <dbReference type="Proteomes" id="UP000011988"/>
    </source>
</evidence>
<reference evidence="2 3" key="1">
    <citation type="submission" date="2013-01" db="EMBL/GenBank/DDBJ databases">
        <authorList>
            <person name="Harkins D.M."/>
            <person name="Durkin A.S."/>
            <person name="Brinkac L.M."/>
            <person name="Haft D.H."/>
            <person name="Selengut J.D."/>
            <person name="Sanka R."/>
            <person name="DePew J."/>
            <person name="Purushe J."/>
            <person name="Galloway R.L."/>
            <person name="Vinetz J.M."/>
            <person name="Sutton G.G."/>
            <person name="Nierman W.C."/>
            <person name="Fouts D.E."/>
        </authorList>
    </citation>
    <scope>NUCLEOTIDE SEQUENCE [LARGE SCALE GENOMIC DNA]</scope>
    <source>
        <strain evidence="2 3">79601</strain>
    </source>
</reference>
<accession>M6CXR1</accession>
<dbReference type="EMBL" id="ANIK01000063">
    <property type="protein sequence ID" value="EMJ93753.1"/>
    <property type="molecule type" value="Genomic_DNA"/>
</dbReference>
<dbReference type="AlphaFoldDB" id="M6CXR1"/>
<name>M6CXR1_9LEPT</name>
<evidence type="ECO:0000256" key="1">
    <source>
        <dbReference type="SAM" id="MobiDB-lite"/>
    </source>
</evidence>
<sequence>MPSSGVLKTDGKFKRHIEMNSSQGDINYEPVPKQERKFAGVPTFSSFRTSSKLT</sequence>
<feature type="region of interest" description="Disordered" evidence="1">
    <location>
        <begin position="1"/>
        <end position="30"/>
    </location>
</feature>
<proteinExistence type="predicted"/>
<comment type="caution">
    <text evidence="2">The sequence shown here is derived from an EMBL/GenBank/DDBJ whole genome shotgun (WGS) entry which is preliminary data.</text>
</comment>
<dbReference type="Proteomes" id="UP000011988">
    <property type="component" value="Unassembled WGS sequence"/>
</dbReference>
<organism evidence="2 3">
    <name type="scientific">Leptospira alstonii serovar Sichuan str. 79601</name>
    <dbReference type="NCBI Taxonomy" id="1218565"/>
    <lineage>
        <taxon>Bacteria</taxon>
        <taxon>Pseudomonadati</taxon>
        <taxon>Spirochaetota</taxon>
        <taxon>Spirochaetia</taxon>
        <taxon>Leptospirales</taxon>
        <taxon>Leptospiraceae</taxon>
        <taxon>Leptospira</taxon>
    </lineage>
</organism>
<evidence type="ECO:0000313" key="2">
    <source>
        <dbReference type="EMBL" id="EMJ93753.1"/>
    </source>
</evidence>